<gene>
    <name evidence="1" type="ORF">SAMN04489806_1093</name>
</gene>
<name>A0A1H4KBX4_9MICO</name>
<dbReference type="Proteomes" id="UP000199183">
    <property type="component" value="Unassembled WGS sequence"/>
</dbReference>
<evidence type="ECO:0000313" key="2">
    <source>
        <dbReference type="Proteomes" id="UP000199183"/>
    </source>
</evidence>
<sequence length="237" mass="25861">MPNTIAPGARNGKKASLRQKTEGSVTYEAYGFDHDVIDTDTEDGVALCEQLALLHSKFPNSDLIDVLQGFNDAVGKEEDPRHTSLTEAEISALREAGSLVEAADALPIKERPSVRTALREQQLLTESYTTEEVADLLGVSASRVRQRSGERSLYTLHGTHRALRFPRFQFTDHGELPGWGEVSRVLPESVSPVAVEYFLTHTHPDLADGELSPAAWLAAGRTADPVVALAEQAFTIQ</sequence>
<dbReference type="OrthoDB" id="3259391at2"/>
<proteinExistence type="predicted"/>
<dbReference type="EMBL" id="FNRY01000001">
    <property type="protein sequence ID" value="SEB55528.1"/>
    <property type="molecule type" value="Genomic_DNA"/>
</dbReference>
<organism evidence="1 2">
    <name type="scientific">Paramicrobacterium humi</name>
    <dbReference type="NCBI Taxonomy" id="640635"/>
    <lineage>
        <taxon>Bacteria</taxon>
        <taxon>Bacillati</taxon>
        <taxon>Actinomycetota</taxon>
        <taxon>Actinomycetes</taxon>
        <taxon>Micrococcales</taxon>
        <taxon>Microbacteriaceae</taxon>
        <taxon>Paramicrobacterium</taxon>
    </lineage>
</organism>
<dbReference type="STRING" id="640635.SAMN04489806_1093"/>
<evidence type="ECO:0000313" key="1">
    <source>
        <dbReference type="EMBL" id="SEB55528.1"/>
    </source>
</evidence>
<protein>
    <recommendedName>
        <fullName evidence="3">DNA binding domain-containing protein, excisionase family</fullName>
    </recommendedName>
</protein>
<dbReference type="RefSeq" id="WP_091180985.1">
    <property type="nucleotide sequence ID" value="NZ_FNRY01000001.1"/>
</dbReference>
<evidence type="ECO:0008006" key="3">
    <source>
        <dbReference type="Google" id="ProtNLM"/>
    </source>
</evidence>
<keyword evidence="2" id="KW-1185">Reference proteome</keyword>
<accession>A0A1H4KBX4</accession>
<dbReference type="AlphaFoldDB" id="A0A1H4KBX4"/>
<reference evidence="1 2" key="1">
    <citation type="submission" date="2016-10" db="EMBL/GenBank/DDBJ databases">
        <authorList>
            <person name="de Groot N.N."/>
        </authorList>
    </citation>
    <scope>NUCLEOTIDE SEQUENCE [LARGE SCALE GENOMIC DNA]</scope>
    <source>
        <strain evidence="1 2">DSM 21799</strain>
    </source>
</reference>